<dbReference type="Gene3D" id="2.70.130.10">
    <property type="entry name" value="Mannose-6-phosphate receptor binding domain"/>
    <property type="match status" value="1"/>
</dbReference>
<dbReference type="PANTHER" id="PTHR12630">
    <property type="entry name" value="N-LINKED OLIGOSACCHARIDE PROCESSING"/>
    <property type="match status" value="1"/>
</dbReference>
<dbReference type="PROSITE" id="PS51914">
    <property type="entry name" value="MRH"/>
    <property type="match status" value="1"/>
</dbReference>
<dbReference type="PROSITE" id="PS51912">
    <property type="entry name" value="DMAP1_BIND"/>
    <property type="match status" value="1"/>
</dbReference>
<dbReference type="InterPro" id="IPR010506">
    <property type="entry name" value="DMAP1-bd"/>
</dbReference>
<dbReference type="InterPro" id="IPR012913">
    <property type="entry name" value="OS9-like_dom"/>
</dbReference>
<dbReference type="AlphaFoldDB" id="A0A8B9PPE3"/>
<dbReference type="Ensembl" id="ENSAOWT00000014675.1">
    <property type="protein sequence ID" value="ENSAOWP00000012903.1"/>
    <property type="gene ID" value="ENSAOWG00000008816.1"/>
</dbReference>
<dbReference type="PANTHER" id="PTHR12630:SF6">
    <property type="entry name" value="N-ACETYLGLUCOSAMINE-1-PHOSPHOTRANSFERASE SUBUNIT GAMMA"/>
    <property type="match status" value="1"/>
</dbReference>
<dbReference type="SUPFAM" id="SSF50911">
    <property type="entry name" value="Mannose 6-phosphate receptor domain"/>
    <property type="match status" value="1"/>
</dbReference>
<organism evidence="5 6">
    <name type="scientific">Apteryx owenii</name>
    <name type="common">Little spotted kiwi</name>
    <dbReference type="NCBI Taxonomy" id="8824"/>
    <lineage>
        <taxon>Eukaryota</taxon>
        <taxon>Metazoa</taxon>
        <taxon>Chordata</taxon>
        <taxon>Craniata</taxon>
        <taxon>Vertebrata</taxon>
        <taxon>Euteleostomi</taxon>
        <taxon>Archelosauria</taxon>
        <taxon>Archosauria</taxon>
        <taxon>Dinosauria</taxon>
        <taxon>Saurischia</taxon>
        <taxon>Theropoda</taxon>
        <taxon>Coelurosauria</taxon>
        <taxon>Aves</taxon>
        <taxon>Palaeognathae</taxon>
        <taxon>Apterygiformes</taxon>
        <taxon>Apterygidae</taxon>
        <taxon>Apteryx</taxon>
    </lineage>
</organism>
<evidence type="ECO:0000313" key="6">
    <source>
        <dbReference type="Proteomes" id="UP000694424"/>
    </source>
</evidence>
<feature type="domain" description="DMAP1-binding" evidence="3">
    <location>
        <begin position="124"/>
        <end position="229"/>
    </location>
</feature>
<dbReference type="Proteomes" id="UP000694424">
    <property type="component" value="Unplaced"/>
</dbReference>
<dbReference type="Pfam" id="PF07915">
    <property type="entry name" value="PRKCSH"/>
    <property type="match status" value="1"/>
</dbReference>
<accession>A0A8B9PPE3</accession>
<reference evidence="5" key="2">
    <citation type="submission" date="2025-09" db="UniProtKB">
        <authorList>
            <consortium name="Ensembl"/>
        </authorList>
    </citation>
    <scope>IDENTIFICATION</scope>
</reference>
<dbReference type="GO" id="GO:0005794">
    <property type="term" value="C:Golgi apparatus"/>
    <property type="evidence" value="ECO:0007669"/>
    <property type="project" value="TreeGrafter"/>
</dbReference>
<keyword evidence="1" id="KW-0732">Signal</keyword>
<sequence length="293" mass="34004">MAPSAVSGPAHLFRLAGKCFSFVESTYKYEFCPFHNVTQHEQTFRWNAYSGILGIWHEWEIDNNTFVGMWMREGDSCETKSRQTKVLLVCGKSNKLAYVSEPSTCVYSLTFETPLVCHPHSLLVYPTLTEALQRKWDEAEQFLYDELITEQGYKKILKEIFKEAGLLKATEEKEFEKRNKKIISLEFETVENCNKLKIPVLNVQVTNWQLQRRMFLMGQRMMSTCVEIQEFGMTLYEEIWVVKTISYRLLKVGRHRARRLQAFRLASPRLASPLLSGRRARRAAGAPPRTSPS</sequence>
<dbReference type="InterPro" id="IPR044865">
    <property type="entry name" value="MRH_dom"/>
</dbReference>
<proteinExistence type="predicted"/>
<dbReference type="InterPro" id="IPR009011">
    <property type="entry name" value="Man6P_isomerase_rcpt-bd_dom_sf"/>
</dbReference>
<evidence type="ECO:0000259" key="3">
    <source>
        <dbReference type="PROSITE" id="PS51912"/>
    </source>
</evidence>
<keyword evidence="6" id="KW-1185">Reference proteome</keyword>
<evidence type="ECO:0000313" key="5">
    <source>
        <dbReference type="Ensembl" id="ENSAOWP00000012903.1"/>
    </source>
</evidence>
<protein>
    <submittedName>
        <fullName evidence="5">N-acetylglucosamine-1-phosphate transferase subunit gamma</fullName>
    </submittedName>
</protein>
<dbReference type="InterPro" id="IPR039794">
    <property type="entry name" value="Gtb1-like"/>
</dbReference>
<evidence type="ECO:0000259" key="4">
    <source>
        <dbReference type="PROSITE" id="PS51914"/>
    </source>
</evidence>
<evidence type="ECO:0000256" key="2">
    <source>
        <dbReference type="ARBA" id="ARBA00023157"/>
    </source>
</evidence>
<keyword evidence="2" id="KW-1015">Disulfide bond</keyword>
<feature type="domain" description="MRH" evidence="4">
    <location>
        <begin position="17"/>
        <end position="119"/>
    </location>
</feature>
<evidence type="ECO:0000256" key="1">
    <source>
        <dbReference type="ARBA" id="ARBA00022729"/>
    </source>
</evidence>
<name>A0A8B9PPE3_APTOW</name>
<reference evidence="5" key="1">
    <citation type="submission" date="2025-08" db="UniProtKB">
        <authorList>
            <consortium name="Ensembl"/>
        </authorList>
    </citation>
    <scope>IDENTIFICATION</scope>
</reference>